<sequence>MGKGRSVRLYLAEGSATGILTAEIINWTGHALAGPRTRLEVALKREEMFRTGVYLLYGDSLEGDLPSVYVGEGDSIAARIRIHAQDDEKDYWDRFVAITRLCCTNRVRDSSRESRVVAG</sequence>
<accession>A0ABV7RXG5</accession>
<dbReference type="EMBL" id="JBHRXE010000019">
    <property type="protein sequence ID" value="MFC3569570.1"/>
    <property type="molecule type" value="Genomic_DNA"/>
</dbReference>
<evidence type="ECO:0000313" key="2">
    <source>
        <dbReference type="Proteomes" id="UP001595596"/>
    </source>
</evidence>
<reference evidence="2" key="1">
    <citation type="journal article" date="2019" name="Int. J. Syst. Evol. Microbiol.">
        <title>The Global Catalogue of Microorganisms (GCM) 10K type strain sequencing project: providing services to taxonomists for standard genome sequencing and annotation.</title>
        <authorList>
            <consortium name="The Broad Institute Genomics Platform"/>
            <consortium name="The Broad Institute Genome Sequencing Center for Infectious Disease"/>
            <person name="Wu L."/>
            <person name="Ma J."/>
        </authorList>
    </citation>
    <scope>NUCLEOTIDE SEQUENCE [LARGE SCALE GENOMIC DNA]</scope>
    <source>
        <strain evidence="2">VKM B-3226</strain>
    </source>
</reference>
<evidence type="ECO:0000313" key="1">
    <source>
        <dbReference type="EMBL" id="MFC3569570.1"/>
    </source>
</evidence>
<feature type="non-terminal residue" evidence="1">
    <location>
        <position position="119"/>
    </location>
</feature>
<comment type="caution">
    <text evidence="1">The sequence shown here is derived from an EMBL/GenBank/DDBJ whole genome shotgun (WGS) entry which is preliminary data.</text>
</comment>
<keyword evidence="2" id="KW-1185">Reference proteome</keyword>
<protein>
    <recommendedName>
        <fullName evidence="3">GIY-YIG nuclease family protein</fullName>
    </recommendedName>
</protein>
<proteinExistence type="predicted"/>
<organism evidence="1 2">
    <name type="scientific">Paracoccus simplex</name>
    <dbReference type="NCBI Taxonomy" id="2086346"/>
    <lineage>
        <taxon>Bacteria</taxon>
        <taxon>Pseudomonadati</taxon>
        <taxon>Pseudomonadota</taxon>
        <taxon>Alphaproteobacteria</taxon>
        <taxon>Rhodobacterales</taxon>
        <taxon>Paracoccaceae</taxon>
        <taxon>Paracoccus</taxon>
    </lineage>
</organism>
<evidence type="ECO:0008006" key="3">
    <source>
        <dbReference type="Google" id="ProtNLM"/>
    </source>
</evidence>
<name>A0ABV7RXG5_9RHOB</name>
<dbReference type="Proteomes" id="UP001595596">
    <property type="component" value="Unassembled WGS sequence"/>
</dbReference>
<gene>
    <name evidence="1" type="ORF">ACFOMP_08915</name>
</gene>